<organism evidence="1 2">
    <name type="scientific">Entomomonas moraniae</name>
    <dbReference type="NCBI Taxonomy" id="2213226"/>
    <lineage>
        <taxon>Bacteria</taxon>
        <taxon>Pseudomonadati</taxon>
        <taxon>Pseudomonadota</taxon>
        <taxon>Gammaproteobacteria</taxon>
        <taxon>Pseudomonadales</taxon>
        <taxon>Pseudomonadaceae</taxon>
        <taxon>Entomomonas</taxon>
    </lineage>
</organism>
<dbReference type="Proteomes" id="UP000273143">
    <property type="component" value="Chromosome"/>
</dbReference>
<evidence type="ECO:0000313" key="2">
    <source>
        <dbReference type="Proteomes" id="UP000273143"/>
    </source>
</evidence>
<dbReference type="RefSeq" id="WP_127162046.1">
    <property type="nucleotide sequence ID" value="NZ_CP029822.1"/>
</dbReference>
<proteinExistence type="predicted"/>
<protein>
    <recommendedName>
        <fullName evidence="3">Lipoprotein</fullName>
    </recommendedName>
</protein>
<sequence length="232" mass="26712">MKNFILLSVLVALIGCKGNHIDGVNRQINVINDVYSMYDENHELVKMVNLEYKSKCSPTRYRITPSSLGVDKIKFEQIWEKIVDDSSNEFYYVLEYQCGDNASYITSVTKCTEKLCGKEYENDMPKVWFSNPSSTGEEIELPTPILHSFLGSQKSTARYYAVKPFEYLPERNVWKIVVYYANPKRIYGAKAMESFIDKESLDNAKVLETIIYNPDGSIAAKYDNYNDEGYPE</sequence>
<name>A0A3Q9JHZ2_9GAMM</name>
<evidence type="ECO:0000313" key="1">
    <source>
        <dbReference type="EMBL" id="AZS49877.1"/>
    </source>
</evidence>
<evidence type="ECO:0008006" key="3">
    <source>
        <dbReference type="Google" id="ProtNLM"/>
    </source>
</evidence>
<accession>A0A3Q9JHZ2</accession>
<reference evidence="2" key="1">
    <citation type="submission" date="2018-06" db="EMBL/GenBank/DDBJ databases">
        <title>Complete genome of Pseudomonas insecticola strain QZS01.</title>
        <authorList>
            <person name="Wang J."/>
            <person name="Su Q."/>
        </authorList>
    </citation>
    <scope>NUCLEOTIDE SEQUENCE [LARGE SCALE GENOMIC DNA]</scope>
    <source>
        <strain evidence="2">QZS01</strain>
    </source>
</reference>
<gene>
    <name evidence="1" type="ORF">DM558_03365</name>
</gene>
<dbReference type="EMBL" id="CP029822">
    <property type="protein sequence ID" value="AZS49877.1"/>
    <property type="molecule type" value="Genomic_DNA"/>
</dbReference>
<dbReference type="KEGG" id="emo:DM558_03365"/>
<dbReference type="AlphaFoldDB" id="A0A3Q9JHZ2"/>
<dbReference type="PROSITE" id="PS51257">
    <property type="entry name" value="PROKAR_LIPOPROTEIN"/>
    <property type="match status" value="1"/>
</dbReference>
<keyword evidence="2" id="KW-1185">Reference proteome</keyword>